<evidence type="ECO:0000313" key="3">
    <source>
        <dbReference type="EMBL" id="MFD2256295.1"/>
    </source>
</evidence>
<organism evidence="3 4">
    <name type="scientific">Luteolibacter algae</name>
    <dbReference type="NCBI Taxonomy" id="454151"/>
    <lineage>
        <taxon>Bacteria</taxon>
        <taxon>Pseudomonadati</taxon>
        <taxon>Verrucomicrobiota</taxon>
        <taxon>Verrucomicrobiia</taxon>
        <taxon>Verrucomicrobiales</taxon>
        <taxon>Verrucomicrobiaceae</taxon>
        <taxon>Luteolibacter</taxon>
    </lineage>
</organism>
<keyword evidence="2" id="KW-0732">Signal</keyword>
<evidence type="ECO:0008006" key="5">
    <source>
        <dbReference type="Google" id="ProtNLM"/>
    </source>
</evidence>
<feature type="signal peptide" evidence="2">
    <location>
        <begin position="1"/>
        <end position="22"/>
    </location>
</feature>
<keyword evidence="4" id="KW-1185">Reference proteome</keyword>
<keyword evidence="1" id="KW-0812">Transmembrane</keyword>
<feature type="transmembrane region" description="Helical" evidence="1">
    <location>
        <begin position="338"/>
        <end position="359"/>
    </location>
</feature>
<comment type="caution">
    <text evidence="3">The sequence shown here is derived from an EMBL/GenBank/DDBJ whole genome shotgun (WGS) entry which is preliminary data.</text>
</comment>
<feature type="chain" id="PRO_5047502509" description="Calx-beta domain-containing protein" evidence="2">
    <location>
        <begin position="23"/>
        <end position="579"/>
    </location>
</feature>
<gene>
    <name evidence="3" type="ORF">ACFSSA_06390</name>
</gene>
<evidence type="ECO:0000313" key="4">
    <source>
        <dbReference type="Proteomes" id="UP001597375"/>
    </source>
</evidence>
<accession>A0ABW5D687</accession>
<keyword evidence="1" id="KW-0472">Membrane</keyword>
<proteinExistence type="predicted"/>
<evidence type="ECO:0000256" key="2">
    <source>
        <dbReference type="SAM" id="SignalP"/>
    </source>
</evidence>
<feature type="transmembrane region" description="Helical" evidence="1">
    <location>
        <begin position="307"/>
        <end position="329"/>
    </location>
</feature>
<protein>
    <recommendedName>
        <fullName evidence="5">Calx-beta domain-containing protein</fullName>
    </recommendedName>
</protein>
<dbReference type="Proteomes" id="UP001597375">
    <property type="component" value="Unassembled WGS sequence"/>
</dbReference>
<dbReference type="RefSeq" id="WP_386819405.1">
    <property type="nucleotide sequence ID" value="NZ_JBHUIT010000005.1"/>
</dbReference>
<evidence type="ECO:0000256" key="1">
    <source>
        <dbReference type="SAM" id="Phobius"/>
    </source>
</evidence>
<sequence length="579" mass="63822">MFKKLSLLLAAGLLTGLHSIHAQETLFRQVADTKTDTHVEAIGLFSSPSLGGYHPVRVVISNNQARPHSVALDFTDATSYDDSLSSSSSFRFTAEPGTTVTHDILVPLCAQNGVMNYNSFVVKLKGSMGETQNNSSSVFTAEQPQVLLSNTLYTPNASALDTAVSAHTGSTSYGSSDEFSSRFDPKQLPDDWRAFSGFDTLILTDTDWALIPPGPRNAIISWLRLGGHLVLYTTTSVTRPAIGIPEDLSFGQVDIQPISQDLRLKAKKTVALVFDKRESNSRIDSVSKDFKRSWPIQDAFGEKSFNYVLFILILIAFGIIVGPVNLFVFAKSGRRHRLFFTTPLISIITSILLIVLIIFQDGFGGEGTRIVLMEVRPDENQNAAFIHQEQFSRTGVMASSGFTIDTPVLIVPVPIDSSRWARFTDNYSTRGNFDLQPDGGKLFASGSWFQSRSEQGQLITAVVPTRGRIEATARPGVLVSTFDFPLETLLYRDSSGQWHRAENVTKGHEIKLSPVDPTMILPTLNEYSARFTKRNRSYFTKIQDRSDHFIALSSSAPAIETHPGIDWKTSTIITGPIAR</sequence>
<name>A0ABW5D687_9BACT</name>
<reference evidence="4" key="1">
    <citation type="journal article" date="2019" name="Int. J. Syst. Evol. Microbiol.">
        <title>The Global Catalogue of Microorganisms (GCM) 10K type strain sequencing project: providing services to taxonomists for standard genome sequencing and annotation.</title>
        <authorList>
            <consortium name="The Broad Institute Genomics Platform"/>
            <consortium name="The Broad Institute Genome Sequencing Center for Infectious Disease"/>
            <person name="Wu L."/>
            <person name="Ma J."/>
        </authorList>
    </citation>
    <scope>NUCLEOTIDE SEQUENCE [LARGE SCALE GENOMIC DNA]</scope>
    <source>
        <strain evidence="4">CGMCC 4.7106</strain>
    </source>
</reference>
<dbReference type="EMBL" id="JBHUIT010000005">
    <property type="protein sequence ID" value="MFD2256295.1"/>
    <property type="molecule type" value="Genomic_DNA"/>
</dbReference>
<keyword evidence="1" id="KW-1133">Transmembrane helix</keyword>